<sequence>MIRCGPRPFSGTTSRTHFAHSTTTAAASERPIQASCYRNSTATRKRPSRASPCRTTSRRCGRFPPARRNCFAPFRSTRFGIRCCSKTTGFRDRNRWSTLPCGVCFVARSKRPGTSTNCNFSCRVTIKAHW</sequence>
<dbReference type="EMBL" id="HBUE01006595">
    <property type="protein sequence ID" value="CAG6446277.1"/>
    <property type="molecule type" value="Transcribed_RNA"/>
</dbReference>
<dbReference type="AlphaFoldDB" id="A0A8D7ZXA3"/>
<organism evidence="2">
    <name type="scientific">Culex pipiens</name>
    <name type="common">House mosquito</name>
    <dbReference type="NCBI Taxonomy" id="7175"/>
    <lineage>
        <taxon>Eukaryota</taxon>
        <taxon>Metazoa</taxon>
        <taxon>Ecdysozoa</taxon>
        <taxon>Arthropoda</taxon>
        <taxon>Hexapoda</taxon>
        <taxon>Insecta</taxon>
        <taxon>Pterygota</taxon>
        <taxon>Neoptera</taxon>
        <taxon>Endopterygota</taxon>
        <taxon>Diptera</taxon>
        <taxon>Nematocera</taxon>
        <taxon>Culicoidea</taxon>
        <taxon>Culicidae</taxon>
        <taxon>Culicinae</taxon>
        <taxon>Culicini</taxon>
        <taxon>Culex</taxon>
        <taxon>Culex</taxon>
    </lineage>
</organism>
<reference evidence="2" key="1">
    <citation type="submission" date="2021-05" db="EMBL/GenBank/DDBJ databases">
        <authorList>
            <person name="Alioto T."/>
            <person name="Alioto T."/>
            <person name="Gomez Garrido J."/>
        </authorList>
    </citation>
    <scope>NUCLEOTIDE SEQUENCE</scope>
</reference>
<feature type="region of interest" description="Disordered" evidence="1">
    <location>
        <begin position="1"/>
        <end position="24"/>
    </location>
</feature>
<proteinExistence type="predicted"/>
<name>A0A8D7ZXA3_CULPI</name>
<protein>
    <submittedName>
        <fullName evidence="2">(northern house mosquito) hypothetical protein</fullName>
    </submittedName>
</protein>
<evidence type="ECO:0000313" key="2">
    <source>
        <dbReference type="EMBL" id="CAG6446281.1"/>
    </source>
</evidence>
<dbReference type="EMBL" id="HBUE01006598">
    <property type="protein sequence ID" value="CAG6446281.1"/>
    <property type="molecule type" value="Transcribed_RNA"/>
</dbReference>
<feature type="region of interest" description="Disordered" evidence="1">
    <location>
        <begin position="38"/>
        <end position="57"/>
    </location>
</feature>
<feature type="compositionally biased region" description="Low complexity" evidence="1">
    <location>
        <begin position="12"/>
        <end position="24"/>
    </location>
</feature>
<evidence type="ECO:0000256" key="1">
    <source>
        <dbReference type="SAM" id="MobiDB-lite"/>
    </source>
</evidence>
<accession>A0A8D7ZXA3</accession>